<keyword evidence="3" id="KW-1185">Reference proteome</keyword>
<organism evidence="2 3">
    <name type="scientific">Aromia moschata</name>
    <dbReference type="NCBI Taxonomy" id="1265417"/>
    <lineage>
        <taxon>Eukaryota</taxon>
        <taxon>Metazoa</taxon>
        <taxon>Ecdysozoa</taxon>
        <taxon>Arthropoda</taxon>
        <taxon>Hexapoda</taxon>
        <taxon>Insecta</taxon>
        <taxon>Pterygota</taxon>
        <taxon>Neoptera</taxon>
        <taxon>Endopterygota</taxon>
        <taxon>Coleoptera</taxon>
        <taxon>Polyphaga</taxon>
        <taxon>Cucujiformia</taxon>
        <taxon>Chrysomeloidea</taxon>
        <taxon>Cerambycidae</taxon>
        <taxon>Cerambycinae</taxon>
        <taxon>Callichromatini</taxon>
        <taxon>Aromia</taxon>
    </lineage>
</organism>
<comment type="caution">
    <text evidence="2">The sequence shown here is derived from an EMBL/GenBank/DDBJ whole genome shotgun (WGS) entry which is preliminary data.</text>
</comment>
<feature type="region of interest" description="Disordered" evidence="1">
    <location>
        <begin position="1"/>
        <end position="266"/>
    </location>
</feature>
<gene>
    <name evidence="2" type="ORF">NQ318_001129</name>
</gene>
<feature type="compositionally biased region" description="Polar residues" evidence="1">
    <location>
        <begin position="228"/>
        <end position="238"/>
    </location>
</feature>
<sequence length="576" mass="65413">MGLFNSPTSYSANSALWHTFPDSSKSPKDKRKKLKDDYEDEDDRRDRYERRRPSTRRHDKSHKKGDKRILDDEYEYEDDIRPPRRNQKEVRDADRRRPYEKGDETRTNSRLGVRRPPSEDFEDDLQRADNSRLHDKRRQNKETSFIKPLDDGRPIVKPVSGTIYDRPRVAPRINLPVPKNAAEKYAYKSLTGKAPPTQSTPPSKVEEDEEEYDDEPPTKRSKLEKKNSSPGSTQQTNTKSKEAEKTESIPQTNPKPQSEEVYVEEPSIKQLKLEKRIQVLILPNQLTSSIKKQERSKLLSTSAPGNSTSAPAISEEYDDYYDDVSPKMAVEKDSKTDSTATSTTKSKIEALADQPMPIIRKFKRPFLPSRGGNPFSARSLQPVGSKTSSRNETQRYKGAKNMEATASPDVTRREEIQEVTPDSRPIPMRVKSPMFAKSTTSTPAEVASSPITEEIKQSQLESEAKPGPIRIKVPIRVVPPVTEPKLKFKSYSNGHGGYPLIDATTTERTKLSQSDILNGNYDVTLNEAISPIIPKIPVRNYGGFNPTNDYTYKRIQRPTKFVILDPVVSDGPFYVK</sequence>
<reference evidence="2" key="1">
    <citation type="journal article" date="2023" name="Insect Mol. Biol.">
        <title>Genome sequencing provides insights into the evolution of gene families encoding plant cell wall-degrading enzymes in longhorned beetles.</title>
        <authorList>
            <person name="Shin N.R."/>
            <person name="Okamura Y."/>
            <person name="Kirsch R."/>
            <person name="Pauchet Y."/>
        </authorList>
    </citation>
    <scope>NUCLEOTIDE SEQUENCE</scope>
    <source>
        <strain evidence="2">AMC_N1</strain>
    </source>
</reference>
<feature type="compositionally biased region" description="Basic and acidic residues" evidence="1">
    <location>
        <begin position="79"/>
        <end position="107"/>
    </location>
</feature>
<feature type="compositionally biased region" description="Polar residues" evidence="1">
    <location>
        <begin position="1"/>
        <end position="16"/>
    </location>
</feature>
<feature type="compositionally biased region" description="Polar residues" evidence="1">
    <location>
        <begin position="376"/>
        <end position="391"/>
    </location>
</feature>
<feature type="compositionally biased region" description="Acidic residues" evidence="1">
    <location>
        <begin position="206"/>
        <end position="215"/>
    </location>
</feature>
<protein>
    <submittedName>
        <fullName evidence="2">Uncharacterized protein</fullName>
    </submittedName>
</protein>
<feature type="compositionally biased region" description="Polar residues" evidence="1">
    <location>
        <begin position="298"/>
        <end position="311"/>
    </location>
</feature>
<dbReference type="EMBL" id="JAPWTK010000002">
    <property type="protein sequence ID" value="KAJ8962731.1"/>
    <property type="molecule type" value="Genomic_DNA"/>
</dbReference>
<name>A0AAV8ZG95_9CUCU</name>
<feature type="region of interest" description="Disordered" evidence="1">
    <location>
        <begin position="285"/>
        <end position="317"/>
    </location>
</feature>
<evidence type="ECO:0000313" key="2">
    <source>
        <dbReference type="EMBL" id="KAJ8962731.1"/>
    </source>
</evidence>
<dbReference type="Proteomes" id="UP001162162">
    <property type="component" value="Unassembled WGS sequence"/>
</dbReference>
<dbReference type="AlphaFoldDB" id="A0AAV8ZG95"/>
<feature type="compositionally biased region" description="Basic and acidic residues" evidence="1">
    <location>
        <begin position="124"/>
        <end position="133"/>
    </location>
</feature>
<feature type="region of interest" description="Disordered" evidence="1">
    <location>
        <begin position="364"/>
        <end position="429"/>
    </location>
</feature>
<proteinExistence type="predicted"/>
<evidence type="ECO:0000313" key="3">
    <source>
        <dbReference type="Proteomes" id="UP001162162"/>
    </source>
</evidence>
<evidence type="ECO:0000256" key="1">
    <source>
        <dbReference type="SAM" id="MobiDB-lite"/>
    </source>
</evidence>
<feature type="compositionally biased region" description="Basic residues" evidence="1">
    <location>
        <begin position="53"/>
        <end position="66"/>
    </location>
</feature>
<accession>A0AAV8ZG95</accession>
<feature type="region of interest" description="Disordered" evidence="1">
    <location>
        <begin position="329"/>
        <end position="352"/>
    </location>
</feature>